<feature type="compositionally biased region" description="Basic residues" evidence="1">
    <location>
        <begin position="1"/>
        <end position="13"/>
    </location>
</feature>
<feature type="compositionally biased region" description="Basic residues" evidence="1">
    <location>
        <begin position="229"/>
        <end position="253"/>
    </location>
</feature>
<feature type="compositionally biased region" description="Basic residues" evidence="1">
    <location>
        <begin position="25"/>
        <end position="51"/>
    </location>
</feature>
<sequence>GERKQRLRQRRGRGLSARREPRQALRGRRGAQGRGHARQKGRGARPYRGQRRGQEHAAQDHNGLPPPRRGQAPHRGPGGQPPLRLPGPLPWHPDRLPGPRPRQRIVRLPQHVPERRAYRRPLPEQPQDEGKDGPLPGGHGRTHTVHRHRGRQALRRPAPSHSRRQGRLLRREDASSRRAARGDGRRGGGAYPGPDTTPQRGAGHTHDPHSPQLRQGLRRLRPREPSPQRPHRVRQTRRRDLRRGTHRARRRRVPQGPAGQPRRPAV</sequence>
<organism evidence="2">
    <name type="scientific">uncultured Rubrobacteraceae bacterium</name>
    <dbReference type="NCBI Taxonomy" id="349277"/>
    <lineage>
        <taxon>Bacteria</taxon>
        <taxon>Bacillati</taxon>
        <taxon>Actinomycetota</taxon>
        <taxon>Rubrobacteria</taxon>
        <taxon>Rubrobacterales</taxon>
        <taxon>Rubrobacteraceae</taxon>
        <taxon>environmental samples</taxon>
    </lineage>
</organism>
<feature type="region of interest" description="Disordered" evidence="1">
    <location>
        <begin position="1"/>
        <end position="266"/>
    </location>
</feature>
<keyword evidence="2" id="KW-0067">ATP-binding</keyword>
<evidence type="ECO:0000256" key="1">
    <source>
        <dbReference type="SAM" id="MobiDB-lite"/>
    </source>
</evidence>
<name>A0A6J4SSC3_9ACTN</name>
<dbReference type="EMBL" id="CADCVK010000402">
    <property type="protein sequence ID" value="CAA9503962.1"/>
    <property type="molecule type" value="Genomic_DNA"/>
</dbReference>
<keyword evidence="2" id="KW-0547">Nucleotide-binding</keyword>
<reference evidence="2" key="1">
    <citation type="submission" date="2020-02" db="EMBL/GenBank/DDBJ databases">
        <authorList>
            <person name="Meier V. D."/>
        </authorList>
    </citation>
    <scope>NUCLEOTIDE SEQUENCE</scope>
    <source>
        <strain evidence="2">AVDCRST_MAG12</strain>
    </source>
</reference>
<gene>
    <name evidence="2" type="ORF">AVDCRST_MAG12-2832</name>
</gene>
<dbReference type="GO" id="GO:0005524">
    <property type="term" value="F:ATP binding"/>
    <property type="evidence" value="ECO:0007669"/>
    <property type="project" value="UniProtKB-KW"/>
</dbReference>
<evidence type="ECO:0000313" key="2">
    <source>
        <dbReference type="EMBL" id="CAA9503962.1"/>
    </source>
</evidence>
<feature type="non-terminal residue" evidence="2">
    <location>
        <position position="266"/>
    </location>
</feature>
<feature type="compositionally biased region" description="Pro residues" evidence="1">
    <location>
        <begin position="79"/>
        <end position="91"/>
    </location>
</feature>
<accession>A0A6J4SSC3</accession>
<feature type="compositionally biased region" description="Basic residues" evidence="1">
    <location>
        <begin position="140"/>
        <end position="154"/>
    </location>
</feature>
<feature type="non-terminal residue" evidence="2">
    <location>
        <position position="1"/>
    </location>
</feature>
<dbReference type="AlphaFoldDB" id="A0A6J4SSC3"/>
<proteinExistence type="predicted"/>
<feature type="compositionally biased region" description="Basic and acidic residues" evidence="1">
    <location>
        <begin position="169"/>
        <end position="186"/>
    </location>
</feature>
<protein>
    <submittedName>
        <fullName evidence="2">ABC transporter, ATP-binding protein (Cluster 2, ribose/xylose/arabinose/galactose)</fullName>
    </submittedName>
</protein>